<feature type="region of interest" description="Disordered" evidence="1">
    <location>
        <begin position="272"/>
        <end position="296"/>
    </location>
</feature>
<name>A0A5B9FRM6_9FLAO</name>
<reference evidence="2 3" key="1">
    <citation type="submission" date="2019-08" db="EMBL/GenBank/DDBJ databases">
        <title>Flavobacterium alkalisoli sp. nov., isolated from rhizosphere soil of Suaeda salsa.</title>
        <authorList>
            <person name="Sun J.-Q."/>
            <person name="Xu L."/>
        </authorList>
    </citation>
    <scope>NUCLEOTIDE SEQUENCE [LARGE SCALE GENOMIC DNA]</scope>
    <source>
        <strain evidence="2 3">XS-5</strain>
    </source>
</reference>
<gene>
    <name evidence="2" type="ORF">FUA48_08650</name>
</gene>
<dbReference type="KEGG" id="fak:FUA48_08650"/>
<proteinExistence type="predicted"/>
<dbReference type="AlphaFoldDB" id="A0A5B9FRM6"/>
<evidence type="ECO:0000256" key="1">
    <source>
        <dbReference type="SAM" id="MobiDB-lite"/>
    </source>
</evidence>
<dbReference type="EMBL" id="CP042831">
    <property type="protein sequence ID" value="QEE49650.1"/>
    <property type="molecule type" value="Genomic_DNA"/>
</dbReference>
<protein>
    <submittedName>
        <fullName evidence="2">Uncharacterized protein</fullName>
    </submittedName>
</protein>
<sequence length="331" mass="35665">MNLVQQNKTVERNLPAIAMANVQGLGLRIFGWTPPIGDWIAGAVRYVGGAIAGRVRSIPFVGRAIADEIDSLTELAAQVIETRFTEWGLNARVFDSEGNYIGTELTESEKQILEQWLAVFKPYAENLTLEVVNALALTDTNAMLTGINAVLNKINAIQDHYNPDVTKTPGLSDNALKQRSYVIYQAFSLIVLAITEGLKSKNLNLTTKQVSFPMNQYNFMPLFSSSAITSVTGENYVLAGSGTKPTKPIGGGTDLVTNVPGKVITEPVKVQPVNTGNTTTTNTGGTTTTDNTPATTAANETKKVPNWLWWVAGGALVYGISRARGSKKSKK</sequence>
<dbReference type="OrthoDB" id="1380107at2"/>
<keyword evidence="3" id="KW-1185">Reference proteome</keyword>
<organism evidence="2 3">
    <name type="scientific">Flavobacterium alkalisoli</name>
    <dbReference type="NCBI Taxonomy" id="2602769"/>
    <lineage>
        <taxon>Bacteria</taxon>
        <taxon>Pseudomonadati</taxon>
        <taxon>Bacteroidota</taxon>
        <taxon>Flavobacteriia</taxon>
        <taxon>Flavobacteriales</taxon>
        <taxon>Flavobacteriaceae</taxon>
        <taxon>Flavobacterium</taxon>
    </lineage>
</organism>
<dbReference type="Proteomes" id="UP000321222">
    <property type="component" value="Chromosome"/>
</dbReference>
<dbReference type="RefSeq" id="WP_147583158.1">
    <property type="nucleotide sequence ID" value="NZ_CP042831.1"/>
</dbReference>
<evidence type="ECO:0000313" key="2">
    <source>
        <dbReference type="EMBL" id="QEE49650.1"/>
    </source>
</evidence>
<accession>A0A5B9FRM6</accession>
<feature type="compositionally biased region" description="Low complexity" evidence="1">
    <location>
        <begin position="274"/>
        <end position="296"/>
    </location>
</feature>
<evidence type="ECO:0000313" key="3">
    <source>
        <dbReference type="Proteomes" id="UP000321222"/>
    </source>
</evidence>